<dbReference type="SUPFAM" id="SSF55729">
    <property type="entry name" value="Acyl-CoA N-acyltransferases (Nat)"/>
    <property type="match status" value="1"/>
</dbReference>
<proteinExistence type="predicted"/>
<protein>
    <submittedName>
        <fullName evidence="3">GNAT family N-acetyltransferase</fullName>
    </submittedName>
</protein>
<dbReference type="PANTHER" id="PTHR43415">
    <property type="entry name" value="SPERMIDINE N(1)-ACETYLTRANSFERASE"/>
    <property type="match status" value="1"/>
</dbReference>
<dbReference type="Pfam" id="PF00583">
    <property type="entry name" value="Acetyltransf_1"/>
    <property type="match status" value="1"/>
</dbReference>
<dbReference type="EMBL" id="QBMC01000034">
    <property type="protein sequence ID" value="PZO20066.1"/>
    <property type="molecule type" value="Genomic_DNA"/>
</dbReference>
<keyword evidence="1" id="KW-0472">Membrane</keyword>
<reference evidence="3 4" key="2">
    <citation type="submission" date="2018-06" db="EMBL/GenBank/DDBJ databases">
        <title>Metagenomic assembly of (sub)arctic Cyanobacteria and their associated microbiome from non-axenic cultures.</title>
        <authorList>
            <person name="Baurain D."/>
        </authorList>
    </citation>
    <scope>NUCLEOTIDE SEQUENCE [LARGE SCALE GENOMIC DNA]</scope>
    <source>
        <strain evidence="3">ULC129bin1</strain>
    </source>
</reference>
<sequence length="157" mass="17650">MKLRPTQLADLPFVLAAESHADNAPFVTQCSQAWHEQAITSADDAHFVVALDQRMIGYVILAGIINPHLSLAILRIVIVEKGQGHGRQVLRQIKSFAFEQLGHHRLWLDVLERNHRAKGLYESEGFVAEGVIRDGFKTPTGYESMILMSMLESEYQP</sequence>
<evidence type="ECO:0000259" key="2">
    <source>
        <dbReference type="PROSITE" id="PS51186"/>
    </source>
</evidence>
<evidence type="ECO:0000313" key="3">
    <source>
        <dbReference type="EMBL" id="PZO20066.1"/>
    </source>
</evidence>
<dbReference type="PANTHER" id="PTHR43415:SF3">
    <property type="entry name" value="GNAT-FAMILY ACETYLTRANSFERASE"/>
    <property type="match status" value="1"/>
</dbReference>
<evidence type="ECO:0000256" key="1">
    <source>
        <dbReference type="SAM" id="Phobius"/>
    </source>
</evidence>
<accession>A0A2W4UFH8</accession>
<dbReference type="Gene3D" id="3.40.630.30">
    <property type="match status" value="1"/>
</dbReference>
<dbReference type="PROSITE" id="PS51186">
    <property type="entry name" value="GNAT"/>
    <property type="match status" value="1"/>
</dbReference>
<keyword evidence="1" id="KW-0812">Transmembrane</keyword>
<dbReference type="GO" id="GO:0016747">
    <property type="term" value="F:acyltransferase activity, transferring groups other than amino-acyl groups"/>
    <property type="evidence" value="ECO:0007669"/>
    <property type="project" value="InterPro"/>
</dbReference>
<feature type="domain" description="N-acetyltransferase" evidence="2">
    <location>
        <begin position="1"/>
        <end position="153"/>
    </location>
</feature>
<reference evidence="4" key="1">
    <citation type="submission" date="2018-04" db="EMBL/GenBank/DDBJ databases">
        <authorList>
            <person name="Cornet L."/>
        </authorList>
    </citation>
    <scope>NUCLEOTIDE SEQUENCE [LARGE SCALE GENOMIC DNA]</scope>
</reference>
<keyword evidence="1" id="KW-1133">Transmembrane helix</keyword>
<dbReference type="InterPro" id="IPR000182">
    <property type="entry name" value="GNAT_dom"/>
</dbReference>
<dbReference type="Proteomes" id="UP000249354">
    <property type="component" value="Unassembled WGS sequence"/>
</dbReference>
<organism evidence="3 4">
    <name type="scientific">Leptolyngbya foveolarum</name>
    <dbReference type="NCBI Taxonomy" id="47253"/>
    <lineage>
        <taxon>Bacteria</taxon>
        <taxon>Bacillati</taxon>
        <taxon>Cyanobacteriota</taxon>
        <taxon>Cyanophyceae</taxon>
        <taxon>Leptolyngbyales</taxon>
        <taxon>Leptolyngbyaceae</taxon>
        <taxon>Leptolyngbya group</taxon>
        <taxon>Leptolyngbya</taxon>
    </lineage>
</organism>
<dbReference type="InterPro" id="IPR016181">
    <property type="entry name" value="Acyl_CoA_acyltransferase"/>
</dbReference>
<dbReference type="CDD" id="cd04301">
    <property type="entry name" value="NAT_SF"/>
    <property type="match status" value="1"/>
</dbReference>
<keyword evidence="3" id="KW-0808">Transferase</keyword>
<name>A0A2W4UFH8_9CYAN</name>
<dbReference type="AlphaFoldDB" id="A0A2W4UFH8"/>
<evidence type="ECO:0000313" key="4">
    <source>
        <dbReference type="Proteomes" id="UP000249354"/>
    </source>
</evidence>
<comment type="caution">
    <text evidence="3">The sequence shown here is derived from an EMBL/GenBank/DDBJ whole genome shotgun (WGS) entry which is preliminary data.</text>
</comment>
<feature type="transmembrane region" description="Helical" evidence="1">
    <location>
        <begin position="55"/>
        <end position="78"/>
    </location>
</feature>
<gene>
    <name evidence="3" type="ORF">DCF25_07290</name>
</gene>